<comment type="caution">
    <text evidence="1">The sequence shown here is derived from an EMBL/GenBank/DDBJ whole genome shotgun (WGS) entry which is preliminary data.</text>
</comment>
<name>A0ABP6N581_9ACTN</name>
<evidence type="ECO:0000313" key="1">
    <source>
        <dbReference type="EMBL" id="GAA3136574.1"/>
    </source>
</evidence>
<proteinExistence type="predicted"/>
<keyword evidence="2" id="KW-1185">Reference proteome</keyword>
<dbReference type="Proteomes" id="UP001500320">
    <property type="component" value="Unassembled WGS sequence"/>
</dbReference>
<dbReference type="EMBL" id="BAAAUT010000021">
    <property type="protein sequence ID" value="GAA3136574.1"/>
    <property type="molecule type" value="Genomic_DNA"/>
</dbReference>
<protein>
    <submittedName>
        <fullName evidence="1">Uncharacterized protein</fullName>
    </submittedName>
</protein>
<gene>
    <name evidence="1" type="ORF">GCM10010466_29230</name>
</gene>
<sequence>MPRAKLAKVVNVTSLPGGYFSFTIDGEEFPWLTQGLSVSIEPGDKGSSITITIPANRVEVIRET</sequence>
<organism evidence="1 2">
    <name type="scientific">Planomonospora alba</name>
    <dbReference type="NCBI Taxonomy" id="161354"/>
    <lineage>
        <taxon>Bacteria</taxon>
        <taxon>Bacillati</taxon>
        <taxon>Actinomycetota</taxon>
        <taxon>Actinomycetes</taxon>
        <taxon>Streptosporangiales</taxon>
        <taxon>Streptosporangiaceae</taxon>
        <taxon>Planomonospora</taxon>
    </lineage>
</organism>
<reference evidence="2" key="1">
    <citation type="journal article" date="2019" name="Int. J. Syst. Evol. Microbiol.">
        <title>The Global Catalogue of Microorganisms (GCM) 10K type strain sequencing project: providing services to taxonomists for standard genome sequencing and annotation.</title>
        <authorList>
            <consortium name="The Broad Institute Genomics Platform"/>
            <consortium name="The Broad Institute Genome Sequencing Center for Infectious Disease"/>
            <person name="Wu L."/>
            <person name="Ma J."/>
        </authorList>
    </citation>
    <scope>NUCLEOTIDE SEQUENCE [LARGE SCALE GENOMIC DNA]</scope>
    <source>
        <strain evidence="2">JCM 9373</strain>
    </source>
</reference>
<accession>A0ABP6N581</accession>
<evidence type="ECO:0000313" key="2">
    <source>
        <dbReference type="Proteomes" id="UP001500320"/>
    </source>
</evidence>